<sequence>MKNRFFNNSKKKSSTFQNDQCINHTQHKPNTEKNNPITPNKKFQTTKKLPFSLKYGQQTQIERPKAPHNRTQDLMNKPYNTNLWFFQNEIGIHQNRIVVDNYGFVINESGTNENLKW</sequence>
<evidence type="ECO:0000256" key="1">
    <source>
        <dbReference type="SAM" id="MobiDB-lite"/>
    </source>
</evidence>
<name>A0AAV7YN08_9EUKA</name>
<comment type="caution">
    <text evidence="2">The sequence shown here is derived from an EMBL/GenBank/DDBJ whole genome shotgun (WGS) entry which is preliminary data.</text>
</comment>
<feature type="region of interest" description="Disordered" evidence="1">
    <location>
        <begin position="1"/>
        <end position="46"/>
    </location>
</feature>
<dbReference type="EMBL" id="JANTQA010000051">
    <property type="protein sequence ID" value="KAJ3430087.1"/>
    <property type="molecule type" value="Genomic_DNA"/>
</dbReference>
<accession>A0AAV7YN08</accession>
<protein>
    <submittedName>
        <fullName evidence="2">Uncharacterized protein</fullName>
    </submittedName>
</protein>
<feature type="compositionally biased region" description="Basic residues" evidence="1">
    <location>
        <begin position="1"/>
        <end position="13"/>
    </location>
</feature>
<evidence type="ECO:0000313" key="2">
    <source>
        <dbReference type="EMBL" id="KAJ3430087.1"/>
    </source>
</evidence>
<evidence type="ECO:0000313" key="3">
    <source>
        <dbReference type="Proteomes" id="UP001146793"/>
    </source>
</evidence>
<feature type="compositionally biased region" description="Polar residues" evidence="1">
    <location>
        <begin position="32"/>
        <end position="46"/>
    </location>
</feature>
<dbReference type="AlphaFoldDB" id="A0AAV7YN08"/>
<proteinExistence type="predicted"/>
<dbReference type="Proteomes" id="UP001146793">
    <property type="component" value="Unassembled WGS sequence"/>
</dbReference>
<organism evidence="2 3">
    <name type="scientific">Anaeramoeba flamelloides</name>
    <dbReference type="NCBI Taxonomy" id="1746091"/>
    <lineage>
        <taxon>Eukaryota</taxon>
        <taxon>Metamonada</taxon>
        <taxon>Anaeramoebidae</taxon>
        <taxon>Anaeramoeba</taxon>
    </lineage>
</organism>
<reference evidence="2" key="1">
    <citation type="submission" date="2022-08" db="EMBL/GenBank/DDBJ databases">
        <title>Novel sulphate-reducing endosymbionts in the free-living metamonad Anaeramoeba.</title>
        <authorList>
            <person name="Jerlstrom-Hultqvist J."/>
            <person name="Cepicka I."/>
            <person name="Gallot-Lavallee L."/>
            <person name="Salas-Leiva D."/>
            <person name="Curtis B.A."/>
            <person name="Zahonova K."/>
            <person name="Pipaliya S."/>
            <person name="Dacks J."/>
            <person name="Roger A.J."/>
        </authorList>
    </citation>
    <scope>NUCLEOTIDE SEQUENCE</scope>
    <source>
        <strain evidence="2">Busselton2</strain>
    </source>
</reference>
<gene>
    <name evidence="2" type="ORF">M0812_23087</name>
</gene>